<dbReference type="RefSeq" id="WP_232016739.1">
    <property type="nucleotide sequence ID" value="NZ_CP033972.1"/>
</dbReference>
<keyword evidence="5" id="KW-1185">Reference proteome</keyword>
<dbReference type="KEGG" id="gom:D7316_00706"/>
<protein>
    <submittedName>
        <fullName evidence="4">Phospholipase D</fullName>
        <ecNumber evidence="4">3.1.4.4</ecNumber>
    </submittedName>
</protein>
<dbReference type="InterPro" id="IPR006311">
    <property type="entry name" value="TAT_signal"/>
</dbReference>
<evidence type="ECO:0000256" key="1">
    <source>
        <dbReference type="SAM" id="MobiDB-lite"/>
    </source>
</evidence>
<gene>
    <name evidence="4" type="primary">pld</name>
    <name evidence="4" type="ORF">D7316_00706</name>
</gene>
<dbReference type="CDD" id="cd07389">
    <property type="entry name" value="MPP_PhoD"/>
    <property type="match status" value="1"/>
</dbReference>
<keyword evidence="4" id="KW-0378">Hydrolase</keyword>
<feature type="region of interest" description="Disordered" evidence="1">
    <location>
        <begin position="1"/>
        <end position="31"/>
    </location>
</feature>
<evidence type="ECO:0000259" key="3">
    <source>
        <dbReference type="Pfam" id="PF16655"/>
    </source>
</evidence>
<feature type="domain" description="PhoD-like phosphatase metallophosphatase" evidence="2">
    <location>
        <begin position="181"/>
        <end position="540"/>
    </location>
</feature>
<feature type="domain" description="Phospholipase D N-terminal" evidence="3">
    <location>
        <begin position="67"/>
        <end position="168"/>
    </location>
</feature>
<evidence type="ECO:0000313" key="4">
    <source>
        <dbReference type="EMBL" id="AZG44126.1"/>
    </source>
</evidence>
<dbReference type="InterPro" id="IPR029052">
    <property type="entry name" value="Metallo-depent_PP-like"/>
</dbReference>
<dbReference type="GO" id="GO:0004630">
    <property type="term" value="F:phospholipase D activity"/>
    <property type="evidence" value="ECO:0007669"/>
    <property type="project" value="UniProtKB-EC"/>
</dbReference>
<dbReference type="EC" id="3.1.4.4" evidence="4"/>
<sequence length="576" mass="62020">MSSVSAQPPADDHRDAPSAQPPTRSGISRRTVLRSGAAAGVTTAAAAMTVSPAAAAPAGRSTTTFAHGVASGDPLPDGVILWTRVTPTAAATPGSGRGPATDVSWEVARDASFAAPVASGSVTTSAAADHTVKVDVTGLAPDSRYVYRFRVTSGPATGAVSAVGVTRTAPSTGADVSRVRFGVVSCANWEAGYFGAYRHLRAHRDLTAIVHLGDYFYEYESGGYTGKSGTVRRHQPVNETVTLRDYRIRHAQYKTDPDLAELHRSLPWICTWDDHESANDSWKAGAENHDAGEGPWAARKAASERAYFEWMPVRPESTGTGRHLYRRLRFGRLLELSMLDLRTYRDQQVSATSQKVDDPARSITGSAQMRWLTGGLTSSGTRWQIVGNPVMISPVLIPPLDARNAAALTEMLGLPREGIPYNADQWDGYTADRRRLLDTIRENRVDNVVFITGDIHSSWACDIPVDPARYPAAGTVATELVVPSVTSSNIDDILEVPEHTVGAAVPPAIMAANHHVRWNDFDAHGYAVLTVTPAAAQMDWYFLADKTDPRTSRYHARSFRVASGSQQVRPVAGPAD</sequence>
<dbReference type="PROSITE" id="PS51318">
    <property type="entry name" value="TAT"/>
    <property type="match status" value="1"/>
</dbReference>
<dbReference type="EMBL" id="CP033972">
    <property type="protein sequence ID" value="AZG44126.1"/>
    <property type="molecule type" value="Genomic_DNA"/>
</dbReference>
<dbReference type="InterPro" id="IPR032093">
    <property type="entry name" value="PhoD_N"/>
</dbReference>
<evidence type="ECO:0000313" key="5">
    <source>
        <dbReference type="Proteomes" id="UP000271469"/>
    </source>
</evidence>
<reference evidence="4 5" key="1">
    <citation type="submission" date="2018-11" db="EMBL/GenBank/DDBJ databases">
        <title>Gordonia insulae sp. nov., isolated from an island soil.</title>
        <authorList>
            <person name="Kim Y.S."/>
            <person name="Kim S.B."/>
        </authorList>
    </citation>
    <scope>NUCLEOTIDE SEQUENCE [LARGE SCALE GENOMIC DNA]</scope>
    <source>
        <strain evidence="4 5">MMS17-SY073</strain>
    </source>
</reference>
<dbReference type="SUPFAM" id="SSF56300">
    <property type="entry name" value="Metallo-dependent phosphatases"/>
    <property type="match status" value="1"/>
</dbReference>
<dbReference type="Pfam" id="PF16655">
    <property type="entry name" value="PhoD_N"/>
    <property type="match status" value="1"/>
</dbReference>
<dbReference type="Proteomes" id="UP000271469">
    <property type="component" value="Chromosome"/>
</dbReference>
<dbReference type="Gene3D" id="2.60.40.380">
    <property type="entry name" value="Purple acid phosphatase-like, N-terminal"/>
    <property type="match status" value="1"/>
</dbReference>
<proteinExistence type="predicted"/>
<dbReference type="PANTHER" id="PTHR43606">
    <property type="entry name" value="PHOSPHATASE, PUTATIVE (AFU_ORTHOLOGUE AFUA_6G08710)-RELATED"/>
    <property type="match status" value="1"/>
</dbReference>
<organism evidence="4 5">
    <name type="scientific">Gordonia insulae</name>
    <dbReference type="NCBI Taxonomy" id="2420509"/>
    <lineage>
        <taxon>Bacteria</taxon>
        <taxon>Bacillati</taxon>
        <taxon>Actinomycetota</taxon>
        <taxon>Actinomycetes</taxon>
        <taxon>Mycobacteriales</taxon>
        <taxon>Gordoniaceae</taxon>
        <taxon>Gordonia</taxon>
    </lineage>
</organism>
<name>A0A3G8JGC9_9ACTN</name>
<dbReference type="InterPro" id="IPR038607">
    <property type="entry name" value="PhoD-like_sf"/>
</dbReference>
<dbReference type="Pfam" id="PF09423">
    <property type="entry name" value="PhoD"/>
    <property type="match status" value="1"/>
</dbReference>
<accession>A0A3G8JGC9</accession>
<dbReference type="InterPro" id="IPR018946">
    <property type="entry name" value="PhoD-like_MPP"/>
</dbReference>
<evidence type="ECO:0000259" key="2">
    <source>
        <dbReference type="Pfam" id="PF09423"/>
    </source>
</evidence>
<dbReference type="Gene3D" id="3.60.21.70">
    <property type="entry name" value="PhoD-like phosphatase"/>
    <property type="match status" value="1"/>
</dbReference>
<dbReference type="AlphaFoldDB" id="A0A3G8JGC9"/>
<dbReference type="InterPro" id="IPR052900">
    <property type="entry name" value="Phospholipid_Metab_Enz"/>
</dbReference>
<dbReference type="PANTHER" id="PTHR43606:SF2">
    <property type="entry name" value="ALKALINE PHOSPHATASE FAMILY PROTEIN (AFU_ORTHOLOGUE AFUA_5G03860)"/>
    <property type="match status" value="1"/>
</dbReference>